<dbReference type="HOGENOM" id="CLU_377892_0_0_1"/>
<comment type="similarity">
    <text evidence="1">Belongs to the DNAI7 family.</text>
</comment>
<dbReference type="AlphaFoldDB" id="L1IUN3"/>
<proteinExistence type="inferred from homology"/>
<dbReference type="PANTHER" id="PTHR20929:SF11">
    <property type="entry name" value="DYNEIN AXONEMAL INTERMEDIATE CHAIN 7"/>
    <property type="match status" value="1"/>
</dbReference>
<evidence type="ECO:0000259" key="3">
    <source>
        <dbReference type="Pfam" id="PF15927"/>
    </source>
</evidence>
<keyword evidence="6" id="KW-1185">Reference proteome</keyword>
<reference evidence="4 6" key="1">
    <citation type="journal article" date="2012" name="Nature">
        <title>Algal genomes reveal evolutionary mosaicism and the fate of nucleomorphs.</title>
        <authorList>
            <consortium name="DOE Joint Genome Institute"/>
            <person name="Curtis B.A."/>
            <person name="Tanifuji G."/>
            <person name="Burki F."/>
            <person name="Gruber A."/>
            <person name="Irimia M."/>
            <person name="Maruyama S."/>
            <person name="Arias M.C."/>
            <person name="Ball S.G."/>
            <person name="Gile G.H."/>
            <person name="Hirakawa Y."/>
            <person name="Hopkins J.F."/>
            <person name="Kuo A."/>
            <person name="Rensing S.A."/>
            <person name="Schmutz J."/>
            <person name="Symeonidi A."/>
            <person name="Elias M."/>
            <person name="Eveleigh R.J."/>
            <person name="Herman E.K."/>
            <person name="Klute M.J."/>
            <person name="Nakayama T."/>
            <person name="Obornik M."/>
            <person name="Reyes-Prieto A."/>
            <person name="Armbrust E.V."/>
            <person name="Aves S.J."/>
            <person name="Beiko R.G."/>
            <person name="Coutinho P."/>
            <person name="Dacks J.B."/>
            <person name="Durnford D.G."/>
            <person name="Fast N.M."/>
            <person name="Green B.R."/>
            <person name="Grisdale C.J."/>
            <person name="Hempel F."/>
            <person name="Henrissat B."/>
            <person name="Hoppner M.P."/>
            <person name="Ishida K."/>
            <person name="Kim E."/>
            <person name="Koreny L."/>
            <person name="Kroth P.G."/>
            <person name="Liu Y."/>
            <person name="Malik S.B."/>
            <person name="Maier U.G."/>
            <person name="McRose D."/>
            <person name="Mock T."/>
            <person name="Neilson J.A."/>
            <person name="Onodera N.T."/>
            <person name="Poole A.M."/>
            <person name="Pritham E.J."/>
            <person name="Richards T.A."/>
            <person name="Rocap G."/>
            <person name="Roy S.W."/>
            <person name="Sarai C."/>
            <person name="Schaack S."/>
            <person name="Shirato S."/>
            <person name="Slamovits C.H."/>
            <person name="Spencer D.F."/>
            <person name="Suzuki S."/>
            <person name="Worden A.Z."/>
            <person name="Zauner S."/>
            <person name="Barry K."/>
            <person name="Bell C."/>
            <person name="Bharti A.K."/>
            <person name="Crow J.A."/>
            <person name="Grimwood J."/>
            <person name="Kramer R."/>
            <person name="Lindquist E."/>
            <person name="Lucas S."/>
            <person name="Salamov A."/>
            <person name="McFadden G.I."/>
            <person name="Lane C.E."/>
            <person name="Keeling P.J."/>
            <person name="Gray M.W."/>
            <person name="Grigoriev I.V."/>
            <person name="Archibald J.M."/>
        </authorList>
    </citation>
    <scope>NUCLEOTIDE SEQUENCE</scope>
    <source>
        <strain evidence="4 6">CCMP2712</strain>
    </source>
</reference>
<feature type="compositionally biased region" description="Low complexity" evidence="2">
    <location>
        <begin position="1"/>
        <end position="12"/>
    </location>
</feature>
<feature type="compositionally biased region" description="Acidic residues" evidence="2">
    <location>
        <begin position="666"/>
        <end position="679"/>
    </location>
</feature>
<dbReference type="GO" id="GO:0048487">
    <property type="term" value="F:beta-tubulin binding"/>
    <property type="evidence" value="ECO:0007669"/>
    <property type="project" value="TreeGrafter"/>
</dbReference>
<feature type="region of interest" description="Disordered" evidence="2">
    <location>
        <begin position="653"/>
        <end position="734"/>
    </location>
</feature>
<dbReference type="GeneID" id="17296332"/>
<gene>
    <name evidence="4" type="ORF">GUITHDRAFT_164894</name>
</gene>
<evidence type="ECO:0000256" key="1">
    <source>
        <dbReference type="ARBA" id="ARBA00024332"/>
    </source>
</evidence>
<dbReference type="EnsemblProtists" id="EKX39555">
    <property type="protein sequence ID" value="EKX39555"/>
    <property type="gene ID" value="GUITHDRAFT_164894"/>
</dbReference>
<accession>L1IUN3</accession>
<evidence type="ECO:0000313" key="4">
    <source>
        <dbReference type="EMBL" id="EKX39555.1"/>
    </source>
</evidence>
<name>L1IUN3_GUITC</name>
<dbReference type="InterPro" id="IPR023247">
    <property type="entry name" value="IC97/Dnai7-like"/>
</dbReference>
<feature type="domain" description="IC97/Casc1 N-terminal" evidence="3">
    <location>
        <begin position="24"/>
        <end position="225"/>
    </location>
</feature>
<evidence type="ECO:0000256" key="2">
    <source>
        <dbReference type="SAM" id="MobiDB-lite"/>
    </source>
</evidence>
<dbReference type="OMA" id="THEWEPC"/>
<dbReference type="KEGG" id="gtt:GUITHDRAFT_164894"/>
<dbReference type="InterPro" id="IPR031826">
    <property type="entry name" value="IC97/Casc1_N"/>
</dbReference>
<dbReference type="PaxDb" id="55529-EKX39555"/>
<dbReference type="GO" id="GO:0005930">
    <property type="term" value="C:axoneme"/>
    <property type="evidence" value="ECO:0007669"/>
    <property type="project" value="TreeGrafter"/>
</dbReference>
<evidence type="ECO:0000313" key="6">
    <source>
        <dbReference type="Proteomes" id="UP000011087"/>
    </source>
</evidence>
<dbReference type="EMBL" id="JH993038">
    <property type="protein sequence ID" value="EKX39555.1"/>
    <property type="molecule type" value="Genomic_DNA"/>
</dbReference>
<organism evidence="4">
    <name type="scientific">Guillardia theta (strain CCMP2712)</name>
    <name type="common">Cryptophyte</name>
    <dbReference type="NCBI Taxonomy" id="905079"/>
    <lineage>
        <taxon>Eukaryota</taxon>
        <taxon>Cryptophyceae</taxon>
        <taxon>Pyrenomonadales</taxon>
        <taxon>Geminigeraceae</taxon>
        <taxon>Guillardia</taxon>
    </lineage>
</organism>
<dbReference type="PRINTS" id="PR02043">
    <property type="entry name" value="CANCERSCCP1"/>
</dbReference>
<sequence>MGPKKGAAAGGKAAKKAEEAARKAEEERLAFLAEQERLERERIEREEEEKRLAEEKRQWLEVEGRRLQEEKDDLFPLLQMRAHQLVVEEAGRREQEEWHNFLACTHLPDVRNDADLSTYITLWREDPVPDIHTALKEAQNAIEVILGLEKLLAVAVSKNEEEALNKYEQFIKTLQDLILMKLDHATAKILENLDDHVTKDNICQIDLSTVLQKYGMWVNVAKNLRLKNIEYPSLGLHTDIPRPIILQTVAVRMMHFRKDILSSPSQAEDFFTIGGILYIEVLEVPDRPKAIKSHVSEAKDSGRWMIVKITSSSGDVIRQVYPPIDPVTGLVQTIGIPPMQVKWHLPQDVLLPSGDAPRLGWWEHEKKEWSDDGITDVSLESKDGERILSFSTLHLTTIAMLQSRWSCFPFQSWMLYPTGTNRAILSVDLNGDMTIKFEIGAGRCRLVWPEDESLKVLKEKPLPAMEMLKKMKFHGLNLIPIDEDAEKISTDKMDAVKCLKHRALEERACAGLSLLAPSFSLCQSPLNPTIGPMELLVRVSQTTDFRSLPLHSTDESFRTLHFREATGEEELSYCLIAEPKVDSAQSSEDGKIFDSSGVNVAPPAVGLETKFYPLTAIREIADESALHRCQESSASFTESVRVMLSGMRLLSFVKPPMKPDTPREEGGEEEKQEGQEEEGAEKNEEGQTNTEEREKEKKEEKENKEDKEKENKEEKEKKEEEKAQEGGDGGGEAK</sequence>
<dbReference type="RefSeq" id="XP_005826535.1">
    <property type="nucleotide sequence ID" value="XM_005826478.1"/>
</dbReference>
<feature type="compositionally biased region" description="Basic and acidic residues" evidence="2">
    <location>
        <begin position="680"/>
        <end position="734"/>
    </location>
</feature>
<dbReference type="OrthoDB" id="297923at2759"/>
<evidence type="ECO:0000313" key="5">
    <source>
        <dbReference type="EnsemblProtists" id="EKX39555"/>
    </source>
</evidence>
<protein>
    <recommendedName>
        <fullName evidence="3">IC97/Casc1 N-terminal domain-containing protein</fullName>
    </recommendedName>
</protein>
<reference evidence="6" key="2">
    <citation type="submission" date="2012-11" db="EMBL/GenBank/DDBJ databases">
        <authorList>
            <person name="Kuo A."/>
            <person name="Curtis B.A."/>
            <person name="Tanifuji G."/>
            <person name="Burki F."/>
            <person name="Gruber A."/>
            <person name="Irimia M."/>
            <person name="Maruyama S."/>
            <person name="Arias M.C."/>
            <person name="Ball S.G."/>
            <person name="Gile G.H."/>
            <person name="Hirakawa Y."/>
            <person name="Hopkins J.F."/>
            <person name="Rensing S.A."/>
            <person name="Schmutz J."/>
            <person name="Symeonidi A."/>
            <person name="Elias M."/>
            <person name="Eveleigh R.J."/>
            <person name="Herman E.K."/>
            <person name="Klute M.J."/>
            <person name="Nakayama T."/>
            <person name="Obornik M."/>
            <person name="Reyes-Prieto A."/>
            <person name="Armbrust E.V."/>
            <person name="Aves S.J."/>
            <person name="Beiko R.G."/>
            <person name="Coutinho P."/>
            <person name="Dacks J.B."/>
            <person name="Durnford D.G."/>
            <person name="Fast N.M."/>
            <person name="Green B.R."/>
            <person name="Grisdale C."/>
            <person name="Hempe F."/>
            <person name="Henrissat B."/>
            <person name="Hoppner M.P."/>
            <person name="Ishida K.-I."/>
            <person name="Kim E."/>
            <person name="Koreny L."/>
            <person name="Kroth P.G."/>
            <person name="Liu Y."/>
            <person name="Malik S.-B."/>
            <person name="Maier U.G."/>
            <person name="McRose D."/>
            <person name="Mock T."/>
            <person name="Neilson J.A."/>
            <person name="Onodera N.T."/>
            <person name="Poole A.M."/>
            <person name="Pritham E.J."/>
            <person name="Richards T.A."/>
            <person name="Rocap G."/>
            <person name="Roy S.W."/>
            <person name="Sarai C."/>
            <person name="Schaack S."/>
            <person name="Shirato S."/>
            <person name="Slamovits C.H."/>
            <person name="Spencer D.F."/>
            <person name="Suzuki S."/>
            <person name="Worden A.Z."/>
            <person name="Zauner S."/>
            <person name="Barry K."/>
            <person name="Bell C."/>
            <person name="Bharti A.K."/>
            <person name="Crow J.A."/>
            <person name="Grimwood J."/>
            <person name="Kramer R."/>
            <person name="Lindquist E."/>
            <person name="Lucas S."/>
            <person name="Salamov A."/>
            <person name="McFadden G.I."/>
            <person name="Lane C.E."/>
            <person name="Keeling P.J."/>
            <person name="Gray M.W."/>
            <person name="Grigoriev I.V."/>
            <person name="Archibald J.M."/>
        </authorList>
    </citation>
    <scope>NUCLEOTIDE SEQUENCE</scope>
    <source>
        <strain evidence="6">CCMP2712</strain>
    </source>
</reference>
<feature type="region of interest" description="Disordered" evidence="2">
    <location>
        <begin position="1"/>
        <end position="26"/>
    </location>
</feature>
<dbReference type="GO" id="GO:0008017">
    <property type="term" value="F:microtubule binding"/>
    <property type="evidence" value="ECO:0007669"/>
    <property type="project" value="TreeGrafter"/>
</dbReference>
<feature type="compositionally biased region" description="Basic and acidic residues" evidence="2">
    <location>
        <begin position="15"/>
        <end position="26"/>
    </location>
</feature>
<dbReference type="Pfam" id="PF15927">
    <property type="entry name" value="Casc1_N"/>
    <property type="match status" value="1"/>
</dbReference>
<reference evidence="5" key="3">
    <citation type="submission" date="2015-06" db="UniProtKB">
        <authorList>
            <consortium name="EnsemblProtists"/>
        </authorList>
    </citation>
    <scope>IDENTIFICATION</scope>
</reference>
<dbReference type="PANTHER" id="PTHR20929">
    <property type="entry name" value="LUNG ADENOMA SUSCEPTIBILITY 1-RELATED"/>
    <property type="match status" value="1"/>
</dbReference>
<dbReference type="Proteomes" id="UP000011087">
    <property type="component" value="Unassembled WGS sequence"/>
</dbReference>